<proteinExistence type="predicted"/>
<evidence type="ECO:0000313" key="2">
    <source>
        <dbReference type="Proteomes" id="UP001236500"/>
    </source>
</evidence>
<name>A0ABY8NC52_9GAMM</name>
<sequence length="268" mass="30238">MFDTFDARQGVAVDRNHFYAINNFRITKHDKTSGEAILQWDGISDAGPLVHLDSGVVWNGKLYAAHSNYPAWPMASSVEIWDTNTLEHVGSHSFGIDLGSFTWLDRWQGFWWGGFGNYDKVQRGQDHPYGQTINTQVVKMDDDFRVLQRWTLPASILERIAPMSNSGGSWGADGYLYLTGHDHPEIYVVQLPEQGAALQWVSTVLAPEIHGQGLAWDRSGPANTLWGIRKRDRKVFRMQMPEILPGSPLTRIGRLDGVLREGGNFNRE</sequence>
<evidence type="ECO:0000313" key="1">
    <source>
        <dbReference type="EMBL" id="WGL16499.1"/>
    </source>
</evidence>
<evidence type="ECO:0008006" key="3">
    <source>
        <dbReference type="Google" id="ProtNLM"/>
    </source>
</evidence>
<dbReference type="EMBL" id="CP118605">
    <property type="protein sequence ID" value="WGL16499.1"/>
    <property type="molecule type" value="Genomic_DNA"/>
</dbReference>
<gene>
    <name evidence="1" type="ORF">PVT68_17265</name>
</gene>
<accession>A0ABY8NC52</accession>
<dbReference type="RefSeq" id="WP_280320284.1">
    <property type="nucleotide sequence ID" value="NZ_CP118605.1"/>
</dbReference>
<dbReference type="SUPFAM" id="SSF75011">
    <property type="entry name" value="3-carboxy-cis,cis-mucoante lactonizing enzyme"/>
    <property type="match status" value="1"/>
</dbReference>
<protein>
    <recommendedName>
        <fullName evidence="3">Cycloisomerase</fullName>
    </recommendedName>
</protein>
<keyword evidence="2" id="KW-1185">Reference proteome</keyword>
<organism evidence="1 2">
    <name type="scientific">Microbulbifer bruguierae</name>
    <dbReference type="NCBI Taxonomy" id="3029061"/>
    <lineage>
        <taxon>Bacteria</taxon>
        <taxon>Pseudomonadati</taxon>
        <taxon>Pseudomonadota</taxon>
        <taxon>Gammaproteobacteria</taxon>
        <taxon>Cellvibrionales</taxon>
        <taxon>Microbulbiferaceae</taxon>
        <taxon>Microbulbifer</taxon>
    </lineage>
</organism>
<reference evidence="1 2" key="1">
    <citation type="submission" date="2023-02" db="EMBL/GenBank/DDBJ databases">
        <title>Description and genomic characterization of Microbulbifer bruguierae sp. nov., isolated from the sediment of mangrove plant Bruguiera sexangula.</title>
        <authorList>
            <person name="Long M."/>
        </authorList>
    </citation>
    <scope>NUCLEOTIDE SEQUENCE [LARGE SCALE GENOMIC DNA]</scope>
    <source>
        <strain evidence="1 2">H12</strain>
    </source>
</reference>
<dbReference type="Proteomes" id="UP001236500">
    <property type="component" value="Chromosome"/>
</dbReference>